<evidence type="ECO:0000256" key="3">
    <source>
        <dbReference type="SAM" id="MobiDB-lite"/>
    </source>
</evidence>
<keyword evidence="5" id="KW-1185">Reference proteome</keyword>
<dbReference type="EMBL" id="BDGG01000010">
    <property type="protein sequence ID" value="GAV04141.1"/>
    <property type="molecule type" value="Genomic_DNA"/>
</dbReference>
<evidence type="ECO:0000256" key="1">
    <source>
        <dbReference type="ARBA" id="ARBA00009143"/>
    </source>
</evidence>
<dbReference type="AlphaFoldDB" id="A0A1D1VT52"/>
<dbReference type="GO" id="GO:0003714">
    <property type="term" value="F:transcription corepressor activity"/>
    <property type="evidence" value="ECO:0007669"/>
    <property type="project" value="TreeGrafter"/>
</dbReference>
<dbReference type="Gene3D" id="3.10.20.550">
    <property type="entry name" value="ASAP complex, SAP18 subunit"/>
    <property type="match status" value="1"/>
</dbReference>
<dbReference type="PANTHER" id="PTHR13082:SF0">
    <property type="entry name" value="HISTONE DEACETYLASE COMPLEX SUBUNIT SAP18"/>
    <property type="match status" value="1"/>
</dbReference>
<accession>A0A1D1VT52</accession>
<dbReference type="Proteomes" id="UP000186922">
    <property type="component" value="Unassembled WGS sequence"/>
</dbReference>
<dbReference type="InterPro" id="IPR042534">
    <property type="entry name" value="SAP18_sf"/>
</dbReference>
<dbReference type="STRING" id="947166.A0A1D1VT52"/>
<gene>
    <name evidence="4" type="primary">RvY_14465-1</name>
    <name evidence="4" type="synonym">RvY_14465.1</name>
    <name evidence="4" type="ORF">RvY_14465</name>
</gene>
<proteinExistence type="inferred from homology"/>
<reference evidence="4 5" key="1">
    <citation type="journal article" date="2016" name="Nat. Commun.">
        <title>Extremotolerant tardigrade genome and improved radiotolerance of human cultured cells by tardigrade-unique protein.</title>
        <authorList>
            <person name="Hashimoto T."/>
            <person name="Horikawa D.D."/>
            <person name="Saito Y."/>
            <person name="Kuwahara H."/>
            <person name="Kozuka-Hata H."/>
            <person name="Shin-I T."/>
            <person name="Minakuchi Y."/>
            <person name="Ohishi K."/>
            <person name="Motoyama A."/>
            <person name="Aizu T."/>
            <person name="Enomoto A."/>
            <person name="Kondo K."/>
            <person name="Tanaka S."/>
            <person name="Hara Y."/>
            <person name="Koshikawa S."/>
            <person name="Sagara H."/>
            <person name="Miura T."/>
            <person name="Yokobori S."/>
            <person name="Miyagawa K."/>
            <person name="Suzuki Y."/>
            <person name="Kubo T."/>
            <person name="Oyama M."/>
            <person name="Kohara Y."/>
            <person name="Fujiyama A."/>
            <person name="Arakawa K."/>
            <person name="Katayama T."/>
            <person name="Toyoda A."/>
            <person name="Kunieda T."/>
        </authorList>
    </citation>
    <scope>NUCLEOTIDE SEQUENCE [LARGE SCALE GENOMIC DNA]</scope>
    <source>
        <strain evidence="4 5">YOKOZUNA-1</strain>
    </source>
</reference>
<sequence>MSSGPRIESQVSAVNPISDRGNRIDREKTCPVLIRVFVGINRHLGFNEYGNGKLPTEQEMHIHTWLDASLRELATLIREVRPEARRPGTRLDFNILFPETQMRGYRSRGMGEVFIGQRSSEEHRTLEDARFQIGDVLDVAIGYGSRGGPRDRDRDRDNRNRDRMDRDRGDGGDKERDRDRENRRR</sequence>
<dbReference type="InterPro" id="IPR010516">
    <property type="entry name" value="SAP18"/>
</dbReference>
<name>A0A1D1VT52_RAMVA</name>
<dbReference type="GO" id="GO:0005634">
    <property type="term" value="C:nucleus"/>
    <property type="evidence" value="ECO:0007669"/>
    <property type="project" value="TreeGrafter"/>
</dbReference>
<evidence type="ECO:0000256" key="2">
    <source>
        <dbReference type="ARBA" id="ARBA00030511"/>
    </source>
</evidence>
<protein>
    <recommendedName>
        <fullName evidence="2">18 kDa Sin3-associated polypeptide</fullName>
    </recommendedName>
</protein>
<comment type="caution">
    <text evidence="4">The sequence shown here is derived from an EMBL/GenBank/DDBJ whole genome shotgun (WGS) entry which is preliminary data.</text>
</comment>
<dbReference type="OrthoDB" id="440566at2759"/>
<comment type="similarity">
    <text evidence="1">Belongs to the SAP18 family.</text>
</comment>
<feature type="region of interest" description="Disordered" evidence="3">
    <location>
        <begin position="142"/>
        <end position="185"/>
    </location>
</feature>
<evidence type="ECO:0000313" key="5">
    <source>
        <dbReference type="Proteomes" id="UP000186922"/>
    </source>
</evidence>
<dbReference type="PANTHER" id="PTHR13082">
    <property type="entry name" value="SAP18"/>
    <property type="match status" value="1"/>
</dbReference>
<evidence type="ECO:0000313" key="4">
    <source>
        <dbReference type="EMBL" id="GAV04141.1"/>
    </source>
</evidence>
<feature type="compositionally biased region" description="Basic and acidic residues" evidence="3">
    <location>
        <begin position="148"/>
        <end position="185"/>
    </location>
</feature>
<organism evidence="4 5">
    <name type="scientific">Ramazzottius varieornatus</name>
    <name type="common">Water bear</name>
    <name type="synonym">Tardigrade</name>
    <dbReference type="NCBI Taxonomy" id="947166"/>
    <lineage>
        <taxon>Eukaryota</taxon>
        <taxon>Metazoa</taxon>
        <taxon>Ecdysozoa</taxon>
        <taxon>Tardigrada</taxon>
        <taxon>Eutardigrada</taxon>
        <taxon>Parachela</taxon>
        <taxon>Hypsibioidea</taxon>
        <taxon>Ramazzottiidae</taxon>
        <taxon>Ramazzottius</taxon>
    </lineage>
</organism>
<dbReference type="Pfam" id="PF06487">
    <property type="entry name" value="SAP18"/>
    <property type="match status" value="1"/>
</dbReference>